<gene>
    <name evidence="10" type="ORF">DARMORV10_C03P56040.1</name>
</gene>
<evidence type="ECO:0000256" key="3">
    <source>
        <dbReference type="ARBA" id="ARBA00010088"/>
    </source>
</evidence>
<dbReference type="InterPro" id="IPR000073">
    <property type="entry name" value="AB_hydrolase_1"/>
</dbReference>
<evidence type="ECO:0000256" key="4">
    <source>
        <dbReference type="ARBA" id="ARBA00022438"/>
    </source>
</evidence>
<dbReference type="Proteomes" id="UP001295469">
    <property type="component" value="Chromosome C03"/>
</dbReference>
<keyword evidence="6 8" id="KW-0645">Protease</keyword>
<feature type="domain" description="AB hydrolase-1" evidence="9">
    <location>
        <begin position="90"/>
        <end position="381"/>
    </location>
</feature>
<dbReference type="KEGG" id="bna:106381732"/>
<dbReference type="PANTHER" id="PTHR43722">
    <property type="entry name" value="PROLINE IMINOPEPTIDASE"/>
    <property type="match status" value="1"/>
</dbReference>
<dbReference type="NCBIfam" id="TIGR01249">
    <property type="entry name" value="pro_imino_pep_1"/>
    <property type="match status" value="1"/>
</dbReference>
<dbReference type="EC" id="3.4.11.5" evidence="8"/>
<evidence type="ECO:0000256" key="6">
    <source>
        <dbReference type="ARBA" id="ARBA00022670"/>
    </source>
</evidence>
<dbReference type="PANTHER" id="PTHR43722:SF1">
    <property type="entry name" value="PROLINE IMINOPEPTIDASE"/>
    <property type="match status" value="1"/>
</dbReference>
<comment type="catalytic activity">
    <reaction evidence="1 8">
        <text>Release of N-terminal proline from a peptide.</text>
        <dbReference type="EC" id="3.4.11.5"/>
    </reaction>
</comment>
<dbReference type="GO" id="GO:0005737">
    <property type="term" value="C:cytoplasm"/>
    <property type="evidence" value="ECO:0007669"/>
    <property type="project" value="UniProtKB-SubCell"/>
</dbReference>
<evidence type="ECO:0000259" key="9">
    <source>
        <dbReference type="Pfam" id="PF00561"/>
    </source>
</evidence>
<dbReference type="GO" id="GO:0006508">
    <property type="term" value="P:proteolysis"/>
    <property type="evidence" value="ECO:0007669"/>
    <property type="project" value="UniProtKB-KW"/>
</dbReference>
<comment type="similarity">
    <text evidence="3 8">Belongs to the peptidase S33 family.</text>
</comment>
<evidence type="ECO:0000256" key="7">
    <source>
        <dbReference type="ARBA" id="ARBA00022801"/>
    </source>
</evidence>
<dbReference type="PRINTS" id="PR00793">
    <property type="entry name" value="PROAMNOPTASE"/>
</dbReference>
<comment type="subcellular location">
    <subcellularLocation>
        <location evidence="2">Cytoplasm</location>
    </subcellularLocation>
</comment>
<accession>A0A816IDZ2</accession>
<evidence type="ECO:0000256" key="1">
    <source>
        <dbReference type="ARBA" id="ARBA00001585"/>
    </source>
</evidence>
<dbReference type="AlphaFoldDB" id="A0A816IDZ2"/>
<keyword evidence="5" id="KW-0963">Cytoplasm</keyword>
<keyword evidence="7 8" id="KW-0378">Hydrolase</keyword>
<sequence>MKLGHHIYILPSFSLPTYSCIRSFPPSPINLNLSFPVRKRATIRSMSDSIVVPQRRSLYPPIEPYNNGILKVSDTHTLYWEQSGNPDGHPVVFLHGGPGGGTSPNNRRFFDPEFYRIVLFDQVSPFLRFSFDTLNIIKTLSFVFLFFFSFQRGAGKSTPHACLEENTTWDLVNDIEKLREHLKIPEWQVFGGSWGSTLALTYSQSHPDKVTGLVLRGIFLIRKKEIDWFYEGGAAAIYPDAWEEFRDLIPENERGSLVDAYHKRLNSDDLETQYAAARAWTKWEMMTAHLLPNDGNIQKAEDDKFSLAFARIENHYFVNKAFFTSDSYLLENIDKIRHIKTTIVQGRYDVVCPMMSAWDLHKAWPEADLKIVGDAGHSANEPGIAAELVVANEKMKALVG</sequence>
<dbReference type="SMR" id="A0A816IDZ2"/>
<dbReference type="EMBL" id="HG994367">
    <property type="protein sequence ID" value="CAF1706118.1"/>
    <property type="molecule type" value="Genomic_DNA"/>
</dbReference>
<dbReference type="InterPro" id="IPR005944">
    <property type="entry name" value="Pro_iminopeptidase"/>
</dbReference>
<keyword evidence="4 8" id="KW-0031">Aminopeptidase</keyword>
<proteinExistence type="inferred from homology"/>
<evidence type="ECO:0000256" key="5">
    <source>
        <dbReference type="ARBA" id="ARBA00022490"/>
    </source>
</evidence>
<name>A0A816IDZ2_BRANA</name>
<dbReference type="OrthoDB" id="10249433at2759"/>
<organism evidence="10">
    <name type="scientific">Brassica napus</name>
    <name type="common">Rape</name>
    <dbReference type="NCBI Taxonomy" id="3708"/>
    <lineage>
        <taxon>Eukaryota</taxon>
        <taxon>Viridiplantae</taxon>
        <taxon>Streptophyta</taxon>
        <taxon>Embryophyta</taxon>
        <taxon>Tracheophyta</taxon>
        <taxon>Spermatophyta</taxon>
        <taxon>Magnoliopsida</taxon>
        <taxon>eudicotyledons</taxon>
        <taxon>Gunneridae</taxon>
        <taxon>Pentapetalae</taxon>
        <taxon>rosids</taxon>
        <taxon>malvids</taxon>
        <taxon>Brassicales</taxon>
        <taxon>Brassicaceae</taxon>
        <taxon>Brassiceae</taxon>
        <taxon>Brassica</taxon>
    </lineage>
</organism>
<dbReference type="InterPro" id="IPR029058">
    <property type="entry name" value="AB_hydrolase_fold"/>
</dbReference>
<evidence type="ECO:0000313" key="10">
    <source>
        <dbReference type="EMBL" id="CAF1706118.1"/>
    </source>
</evidence>
<dbReference type="SUPFAM" id="SSF53474">
    <property type="entry name" value="alpha/beta-Hydrolases"/>
    <property type="match status" value="1"/>
</dbReference>
<evidence type="ECO:0000256" key="2">
    <source>
        <dbReference type="ARBA" id="ARBA00004496"/>
    </source>
</evidence>
<reference evidence="10" key="1">
    <citation type="submission" date="2021-01" db="EMBL/GenBank/DDBJ databases">
        <authorList>
            <consortium name="Genoscope - CEA"/>
            <person name="William W."/>
        </authorList>
    </citation>
    <scope>NUCLEOTIDE SEQUENCE</scope>
</reference>
<dbReference type="Pfam" id="PF00561">
    <property type="entry name" value="Abhydrolase_1"/>
    <property type="match status" value="1"/>
</dbReference>
<dbReference type="GO" id="GO:0004177">
    <property type="term" value="F:aminopeptidase activity"/>
    <property type="evidence" value="ECO:0007669"/>
    <property type="project" value="UniProtKB-KW"/>
</dbReference>
<dbReference type="Gene3D" id="3.40.50.1820">
    <property type="entry name" value="alpha/beta hydrolase"/>
    <property type="match status" value="1"/>
</dbReference>
<protein>
    <recommendedName>
        <fullName evidence="8">Proline iminopeptidase</fullName>
        <ecNumber evidence="8">3.4.11.5</ecNumber>
    </recommendedName>
</protein>
<dbReference type="InterPro" id="IPR002410">
    <property type="entry name" value="Peptidase_S33"/>
</dbReference>
<evidence type="ECO:0000256" key="8">
    <source>
        <dbReference type="RuleBase" id="RU003421"/>
    </source>
</evidence>